<dbReference type="InterPro" id="IPR036324">
    <property type="entry name" value="Mn/Fe_SOD_N_sf"/>
</dbReference>
<dbReference type="SUPFAM" id="SSF46609">
    <property type="entry name" value="Fe,Mn superoxide dismutase (SOD), N-terminal domain"/>
    <property type="match status" value="1"/>
</dbReference>
<dbReference type="SMART" id="SM00450">
    <property type="entry name" value="RHOD"/>
    <property type="match status" value="1"/>
</dbReference>
<dbReference type="Gene3D" id="3.40.250.10">
    <property type="entry name" value="Rhodanese-like domain"/>
    <property type="match status" value="1"/>
</dbReference>
<dbReference type="PROSITE" id="PS50206">
    <property type="entry name" value="RHODANESE_3"/>
    <property type="match status" value="1"/>
</dbReference>
<dbReference type="SUPFAM" id="SSF54719">
    <property type="entry name" value="Fe,Mn superoxide dismutase (SOD), C-terminal domain"/>
    <property type="match status" value="1"/>
</dbReference>
<name>A0A5C8PQD8_9HYPH</name>
<dbReference type="InterPro" id="IPR050265">
    <property type="entry name" value="Fe/Mn_Superoxide_Dismutase"/>
</dbReference>
<dbReference type="PANTHER" id="PTHR11404">
    <property type="entry name" value="SUPEROXIDE DISMUTASE 2"/>
    <property type="match status" value="1"/>
</dbReference>
<evidence type="ECO:0000256" key="4">
    <source>
        <dbReference type="ARBA" id="ARBA00023002"/>
    </source>
</evidence>
<proteinExistence type="inferred from homology"/>
<dbReference type="SUPFAM" id="SSF52821">
    <property type="entry name" value="Rhodanese/Cell cycle control phosphatase"/>
    <property type="match status" value="1"/>
</dbReference>
<dbReference type="Pfam" id="PF02777">
    <property type="entry name" value="Sod_Fe_C"/>
    <property type="match status" value="1"/>
</dbReference>
<dbReference type="InterPro" id="IPR001763">
    <property type="entry name" value="Rhodanese-like_dom"/>
</dbReference>
<dbReference type="OrthoDB" id="9803125at2"/>
<evidence type="ECO:0000256" key="2">
    <source>
        <dbReference type="ARBA" id="ARBA00012682"/>
    </source>
</evidence>
<dbReference type="EMBL" id="VDUZ01000008">
    <property type="protein sequence ID" value="TXL77648.1"/>
    <property type="molecule type" value="Genomic_DNA"/>
</dbReference>
<evidence type="ECO:0000256" key="1">
    <source>
        <dbReference type="ARBA" id="ARBA00008714"/>
    </source>
</evidence>
<comment type="similarity">
    <text evidence="1">Belongs to the iron/manganese superoxide dismutase family.</text>
</comment>
<dbReference type="Gene3D" id="3.55.40.20">
    <property type="entry name" value="Iron/manganese superoxide dismutase, C-terminal domain"/>
    <property type="match status" value="1"/>
</dbReference>
<keyword evidence="3" id="KW-0479">Metal-binding</keyword>
<dbReference type="EC" id="1.15.1.1" evidence="2"/>
<sequence>MTRYVRALSFKPSRLHGLSLRLIASHYENNYGGAVRRLNAIRAQLGALNVAAAAGFALNGLKREELIAANSADLHEIYFDGLGGDGTIPPDMEAALARDFGSADAWRREFVAMGKALGGGSGWVLLSLSLGDGMLRNVWAADHTHSMALGVPILALDMYEHAYHLDFGANAGAYVEAFMSNIAWDRIARRHAAATALLAMSTQPAPDEIDGVPMVDIDTARVLTADPAVTVIDARMDDDYAFQHTVLPGARHFAPQKLDALAAAVPAGGKALVYCAYGFEIGRNAAQRLRQQGVDAVVVRGGIGAWRADGLPTEPAS</sequence>
<dbReference type="Pfam" id="PF00581">
    <property type="entry name" value="Rhodanese"/>
    <property type="match status" value="1"/>
</dbReference>
<comment type="caution">
    <text evidence="6">The sequence shown here is derived from an EMBL/GenBank/DDBJ whole genome shotgun (WGS) entry which is preliminary data.</text>
</comment>
<keyword evidence="4" id="KW-0560">Oxidoreductase</keyword>
<dbReference type="GO" id="GO:0046872">
    <property type="term" value="F:metal ion binding"/>
    <property type="evidence" value="ECO:0007669"/>
    <property type="project" value="UniProtKB-KW"/>
</dbReference>
<feature type="domain" description="Rhodanese" evidence="5">
    <location>
        <begin position="225"/>
        <end position="315"/>
    </location>
</feature>
<dbReference type="InterPro" id="IPR019832">
    <property type="entry name" value="Mn/Fe_SOD_C"/>
</dbReference>
<accession>A0A5C8PQD8</accession>
<dbReference type="AlphaFoldDB" id="A0A5C8PQD8"/>
<dbReference type="PANTHER" id="PTHR11404:SF6">
    <property type="entry name" value="SUPEROXIDE DISMUTASE [MN], MITOCHONDRIAL"/>
    <property type="match status" value="1"/>
</dbReference>
<gene>
    <name evidence="6" type="ORF">FHP25_09500</name>
</gene>
<reference evidence="6 7" key="1">
    <citation type="submission" date="2019-06" db="EMBL/GenBank/DDBJ databases">
        <title>New taxonomy in bacterial strain CC-CFT640, isolated from vineyard.</title>
        <authorList>
            <person name="Lin S.-Y."/>
            <person name="Tsai C.-F."/>
            <person name="Young C.-C."/>
        </authorList>
    </citation>
    <scope>NUCLEOTIDE SEQUENCE [LARGE SCALE GENOMIC DNA]</scope>
    <source>
        <strain evidence="6 7">CC-CFT640</strain>
    </source>
</reference>
<organism evidence="6 7">
    <name type="scientific">Vineibacter terrae</name>
    <dbReference type="NCBI Taxonomy" id="2586908"/>
    <lineage>
        <taxon>Bacteria</taxon>
        <taxon>Pseudomonadati</taxon>
        <taxon>Pseudomonadota</taxon>
        <taxon>Alphaproteobacteria</taxon>
        <taxon>Hyphomicrobiales</taxon>
        <taxon>Vineibacter</taxon>
    </lineage>
</organism>
<dbReference type="InterPro" id="IPR036314">
    <property type="entry name" value="SOD_C_sf"/>
</dbReference>
<keyword evidence="7" id="KW-1185">Reference proteome</keyword>
<dbReference type="Proteomes" id="UP000321638">
    <property type="component" value="Unassembled WGS sequence"/>
</dbReference>
<protein>
    <recommendedName>
        <fullName evidence="2">superoxide dismutase</fullName>
        <ecNumber evidence="2">1.15.1.1</ecNumber>
    </recommendedName>
</protein>
<dbReference type="RefSeq" id="WP_147846688.1">
    <property type="nucleotide sequence ID" value="NZ_VDUZ01000008.1"/>
</dbReference>
<evidence type="ECO:0000259" key="5">
    <source>
        <dbReference type="PROSITE" id="PS50206"/>
    </source>
</evidence>
<dbReference type="InterPro" id="IPR036873">
    <property type="entry name" value="Rhodanese-like_dom_sf"/>
</dbReference>
<evidence type="ECO:0000313" key="6">
    <source>
        <dbReference type="EMBL" id="TXL77648.1"/>
    </source>
</evidence>
<dbReference type="GO" id="GO:0004784">
    <property type="term" value="F:superoxide dismutase activity"/>
    <property type="evidence" value="ECO:0007669"/>
    <property type="project" value="UniProtKB-EC"/>
</dbReference>
<evidence type="ECO:0000313" key="7">
    <source>
        <dbReference type="Proteomes" id="UP000321638"/>
    </source>
</evidence>
<evidence type="ECO:0000256" key="3">
    <source>
        <dbReference type="ARBA" id="ARBA00022723"/>
    </source>
</evidence>